<protein>
    <submittedName>
        <fullName evidence="2">Uncharacterized protein</fullName>
    </submittedName>
</protein>
<accession>A0AAV2EQK6</accession>
<dbReference type="Proteomes" id="UP001497516">
    <property type="component" value="Chromosome 5"/>
</dbReference>
<reference evidence="2 3" key="1">
    <citation type="submission" date="2024-04" db="EMBL/GenBank/DDBJ databases">
        <authorList>
            <person name="Fracassetti M."/>
        </authorList>
    </citation>
    <scope>NUCLEOTIDE SEQUENCE [LARGE SCALE GENOMIC DNA]</scope>
</reference>
<feature type="region of interest" description="Disordered" evidence="1">
    <location>
        <begin position="1"/>
        <end position="45"/>
    </location>
</feature>
<dbReference type="EMBL" id="OZ034818">
    <property type="protein sequence ID" value="CAL1387997.1"/>
    <property type="molecule type" value="Genomic_DNA"/>
</dbReference>
<evidence type="ECO:0000313" key="3">
    <source>
        <dbReference type="Proteomes" id="UP001497516"/>
    </source>
</evidence>
<name>A0AAV2EQK6_9ROSI</name>
<gene>
    <name evidence="2" type="ORF">LTRI10_LOCUS28947</name>
</gene>
<proteinExistence type="predicted"/>
<evidence type="ECO:0000256" key="1">
    <source>
        <dbReference type="SAM" id="MobiDB-lite"/>
    </source>
</evidence>
<evidence type="ECO:0000313" key="2">
    <source>
        <dbReference type="EMBL" id="CAL1387997.1"/>
    </source>
</evidence>
<keyword evidence="3" id="KW-1185">Reference proteome</keyword>
<dbReference type="AlphaFoldDB" id="A0AAV2EQK6"/>
<organism evidence="2 3">
    <name type="scientific">Linum trigynum</name>
    <dbReference type="NCBI Taxonomy" id="586398"/>
    <lineage>
        <taxon>Eukaryota</taxon>
        <taxon>Viridiplantae</taxon>
        <taxon>Streptophyta</taxon>
        <taxon>Embryophyta</taxon>
        <taxon>Tracheophyta</taxon>
        <taxon>Spermatophyta</taxon>
        <taxon>Magnoliopsida</taxon>
        <taxon>eudicotyledons</taxon>
        <taxon>Gunneridae</taxon>
        <taxon>Pentapetalae</taxon>
        <taxon>rosids</taxon>
        <taxon>fabids</taxon>
        <taxon>Malpighiales</taxon>
        <taxon>Linaceae</taxon>
        <taxon>Linum</taxon>
    </lineage>
</organism>
<sequence>MLSRSVTMESFLSPPPSPLTASSTLSTSPPPRPAKSAPSFATFPPLCSRPTPSAAGAIPDILLPGHRLLIIGGCCSPLILRNGTVVDQSVLSVDGVRVLDPDLYVGVDRRRSRTRRDSRWIGRR</sequence>